<evidence type="ECO:0000313" key="5">
    <source>
        <dbReference type="EMBL" id="KAK4269400.1"/>
    </source>
</evidence>
<keyword evidence="6" id="KW-1185">Reference proteome</keyword>
<dbReference type="Pfam" id="PF01680">
    <property type="entry name" value="SOR_SNZ"/>
    <property type="match status" value="1"/>
</dbReference>
<comment type="caution">
    <text evidence="5">The sequence shown here is derived from an EMBL/GenBank/DDBJ whole genome shotgun (WGS) entry which is preliminary data.</text>
</comment>
<dbReference type="PANTHER" id="PTHR31829:SF2">
    <property type="entry name" value="PYRIDOXAL 5'-PHOSPHATE SYNTHASE-LIKE SUBUNIT PDX1.2"/>
    <property type="match status" value="1"/>
</dbReference>
<dbReference type="InterPro" id="IPR013785">
    <property type="entry name" value="Aldolase_TIM"/>
</dbReference>
<evidence type="ECO:0000259" key="4">
    <source>
        <dbReference type="Pfam" id="PF01680"/>
    </source>
</evidence>
<dbReference type="Gene3D" id="3.20.20.70">
    <property type="entry name" value="Aldolase class I"/>
    <property type="match status" value="1"/>
</dbReference>
<dbReference type="AlphaFoldDB" id="A0AAE1JFG7"/>
<comment type="similarity">
    <text evidence="1 3">Belongs to the PdxS/SNZ family.</text>
</comment>
<dbReference type="InterPro" id="IPR011060">
    <property type="entry name" value="RibuloseP-bd_barrel"/>
</dbReference>
<dbReference type="PANTHER" id="PTHR31829">
    <property type="entry name" value="PYRIDOXAL 5'-PHOSPHATE SYNTHASE SUBUNIT SNZ1-RELATED"/>
    <property type="match status" value="1"/>
</dbReference>
<proteinExistence type="inferred from homology"/>
<dbReference type="PIRSF" id="PIRSF029271">
    <property type="entry name" value="Pdx1"/>
    <property type="match status" value="1"/>
</dbReference>
<dbReference type="PROSITE" id="PS51129">
    <property type="entry name" value="PDXS_SNZ_2"/>
    <property type="match status" value="1"/>
</dbReference>
<dbReference type="GO" id="GO:0042823">
    <property type="term" value="P:pyridoxal phosphate biosynthetic process"/>
    <property type="evidence" value="ECO:0007669"/>
    <property type="project" value="InterPro"/>
</dbReference>
<protein>
    <recommendedName>
        <fullName evidence="4">PdxS/SNZ N-terminal domain-containing protein</fullName>
    </recommendedName>
</protein>
<dbReference type="Proteomes" id="UP001293593">
    <property type="component" value="Unassembled WGS sequence"/>
</dbReference>
<dbReference type="SUPFAM" id="SSF51366">
    <property type="entry name" value="Ribulose-phoshate binding barrel"/>
    <property type="match status" value="1"/>
</dbReference>
<gene>
    <name evidence="5" type="ORF">QN277_022560</name>
</gene>
<reference evidence="5" key="1">
    <citation type="submission" date="2023-10" db="EMBL/GenBank/DDBJ databases">
        <title>Chromosome-level genome of the transformable northern wattle, Acacia crassicarpa.</title>
        <authorList>
            <person name="Massaro I."/>
            <person name="Sinha N.R."/>
            <person name="Poethig S."/>
            <person name="Leichty A.R."/>
        </authorList>
    </citation>
    <scope>NUCLEOTIDE SEQUENCE</scope>
    <source>
        <strain evidence="5">Acra3RX</strain>
        <tissue evidence="5">Leaf</tissue>
    </source>
</reference>
<sequence>MAEDGTVTVYNSTVITDPNTNPFSFKAGVAQMLRGGAIFEVSSIPQAKIAEEAGACAIVVSEPSCSGISRMIDPSLVKEIKRAVSIPIIARARVGHFVEAQILQAVGVDYIDESELLALADDQNYINKHNFRIPFVCGSGNLGEALRRIREGAAMIRTQGELSGSGNIAETLRNVRSVMGQIRTLSNMDEDEVFAFSKKIEAPYDLVAQIKPMGRLPVVNFAAGGIVTPADAALMMQLGCDGVFVGSEIFDCSDPYKRARGIIQAVRNYSDPNVLAEAMVGLNINDDWIDQFDGASV</sequence>
<keyword evidence="2" id="KW-0663">Pyridoxal phosphate</keyword>
<dbReference type="GO" id="GO:0016843">
    <property type="term" value="F:amine-lyase activity"/>
    <property type="evidence" value="ECO:0007669"/>
    <property type="project" value="TreeGrafter"/>
</dbReference>
<accession>A0AAE1JFG7</accession>
<dbReference type="GO" id="GO:0008615">
    <property type="term" value="P:pyridoxine biosynthetic process"/>
    <property type="evidence" value="ECO:0007669"/>
    <property type="project" value="TreeGrafter"/>
</dbReference>
<dbReference type="InterPro" id="IPR033755">
    <property type="entry name" value="PdxS/SNZ_N"/>
</dbReference>
<evidence type="ECO:0000313" key="6">
    <source>
        <dbReference type="Proteomes" id="UP001293593"/>
    </source>
</evidence>
<organism evidence="5 6">
    <name type="scientific">Acacia crassicarpa</name>
    <name type="common">northern wattle</name>
    <dbReference type="NCBI Taxonomy" id="499986"/>
    <lineage>
        <taxon>Eukaryota</taxon>
        <taxon>Viridiplantae</taxon>
        <taxon>Streptophyta</taxon>
        <taxon>Embryophyta</taxon>
        <taxon>Tracheophyta</taxon>
        <taxon>Spermatophyta</taxon>
        <taxon>Magnoliopsida</taxon>
        <taxon>eudicotyledons</taxon>
        <taxon>Gunneridae</taxon>
        <taxon>Pentapetalae</taxon>
        <taxon>rosids</taxon>
        <taxon>fabids</taxon>
        <taxon>Fabales</taxon>
        <taxon>Fabaceae</taxon>
        <taxon>Caesalpinioideae</taxon>
        <taxon>mimosoid clade</taxon>
        <taxon>Acacieae</taxon>
        <taxon>Acacia</taxon>
    </lineage>
</organism>
<feature type="domain" description="PdxS/SNZ N-terminal" evidence="4">
    <location>
        <begin position="24"/>
        <end position="223"/>
    </location>
</feature>
<evidence type="ECO:0000256" key="3">
    <source>
        <dbReference type="PROSITE-ProRule" id="PRU00481"/>
    </source>
</evidence>
<evidence type="ECO:0000256" key="2">
    <source>
        <dbReference type="ARBA" id="ARBA00022898"/>
    </source>
</evidence>
<dbReference type="GO" id="GO:0006520">
    <property type="term" value="P:amino acid metabolic process"/>
    <property type="evidence" value="ECO:0007669"/>
    <property type="project" value="TreeGrafter"/>
</dbReference>
<dbReference type="InterPro" id="IPR001852">
    <property type="entry name" value="PdxS/SNZ"/>
</dbReference>
<dbReference type="EMBL" id="JAWXYG010000006">
    <property type="protein sequence ID" value="KAK4269400.1"/>
    <property type="molecule type" value="Genomic_DNA"/>
</dbReference>
<name>A0AAE1JFG7_9FABA</name>
<evidence type="ECO:0000256" key="1">
    <source>
        <dbReference type="ARBA" id="ARBA00007281"/>
    </source>
</evidence>